<organism evidence="3 4">
    <name type="scientific">Nocardia asteroides NBRC 15531</name>
    <dbReference type="NCBI Taxonomy" id="1110697"/>
    <lineage>
        <taxon>Bacteria</taxon>
        <taxon>Bacillati</taxon>
        <taxon>Actinomycetota</taxon>
        <taxon>Actinomycetes</taxon>
        <taxon>Mycobacteriales</taxon>
        <taxon>Nocardiaceae</taxon>
        <taxon>Nocardia</taxon>
    </lineage>
</organism>
<feature type="domain" description="N-acetyltransferase" evidence="2">
    <location>
        <begin position="2"/>
        <end position="161"/>
    </location>
</feature>
<comment type="caution">
    <text evidence="3">The sequence shown here is derived from an EMBL/GenBank/DDBJ whole genome shotgun (WGS) entry which is preliminary data.</text>
</comment>
<dbReference type="EMBL" id="BAFO02000010">
    <property type="protein sequence ID" value="GAD82446.1"/>
    <property type="molecule type" value="Genomic_DNA"/>
</dbReference>
<dbReference type="eggNOG" id="COG0456">
    <property type="taxonomic scope" value="Bacteria"/>
</dbReference>
<evidence type="ECO:0000313" key="3">
    <source>
        <dbReference type="EMBL" id="GAD82446.1"/>
    </source>
</evidence>
<feature type="region of interest" description="Disordered" evidence="1">
    <location>
        <begin position="162"/>
        <end position="191"/>
    </location>
</feature>
<accession>U5E7T0</accession>
<dbReference type="InterPro" id="IPR000182">
    <property type="entry name" value="GNAT_dom"/>
</dbReference>
<dbReference type="GeneID" id="91516655"/>
<evidence type="ECO:0000313" key="4">
    <source>
        <dbReference type="Proteomes" id="UP000017048"/>
    </source>
</evidence>
<dbReference type="PANTHER" id="PTHR43415">
    <property type="entry name" value="SPERMIDINE N(1)-ACETYLTRANSFERASE"/>
    <property type="match status" value="1"/>
</dbReference>
<dbReference type="STRING" id="1824.SAMN05444423_10538"/>
<dbReference type="InterPro" id="IPR016181">
    <property type="entry name" value="Acyl_CoA_acyltransferase"/>
</dbReference>
<gene>
    <name evidence="3" type="ORF">NCAST_10_00340</name>
</gene>
<protein>
    <recommendedName>
        <fullName evidence="2">N-acetyltransferase domain-containing protein</fullName>
    </recommendedName>
</protein>
<name>U5E7T0_NOCAS</name>
<dbReference type="GO" id="GO:0016747">
    <property type="term" value="F:acyltransferase activity, transferring groups other than amino-acyl groups"/>
    <property type="evidence" value="ECO:0007669"/>
    <property type="project" value="InterPro"/>
</dbReference>
<dbReference type="RefSeq" id="WP_019046553.1">
    <property type="nucleotide sequence ID" value="NZ_BAFO02000010.1"/>
</dbReference>
<sequence length="191" mass="21096">MIDVRPIEPRDADGFVAAFESVAAEGRWIGTELPVDDERRARWRESARGATAGAHTLVAVDGELVVGFARVEIRHGHAHFAMALVSQYRGRGLGRRLLAACVDWAREHDAHKIDLEVWPHNGAARRLYEGAGFVVEGRRRRHWRRGNGELWDSIEMSLVLDEHSPGSPYPDDPGGSRATFPSGEARGSGNT</sequence>
<evidence type="ECO:0000259" key="2">
    <source>
        <dbReference type="PROSITE" id="PS51186"/>
    </source>
</evidence>
<dbReference type="PROSITE" id="PS51186">
    <property type="entry name" value="GNAT"/>
    <property type="match status" value="1"/>
</dbReference>
<reference evidence="3 4" key="1">
    <citation type="journal article" date="2014" name="BMC Genomics">
        <title>Genome based analysis of type-I polyketide synthase and nonribosomal peptide synthetase gene clusters in seven strains of five representative Nocardia species.</title>
        <authorList>
            <person name="Komaki H."/>
            <person name="Ichikawa N."/>
            <person name="Hosoyama A."/>
            <person name="Takahashi-Nakaguchi A."/>
            <person name="Matsuzawa T."/>
            <person name="Suzuki K."/>
            <person name="Fujita N."/>
            <person name="Gonoi T."/>
        </authorList>
    </citation>
    <scope>NUCLEOTIDE SEQUENCE [LARGE SCALE GENOMIC DNA]</scope>
    <source>
        <strain evidence="3 4">NBRC 15531</strain>
    </source>
</reference>
<dbReference type="Gene3D" id="3.40.630.30">
    <property type="match status" value="1"/>
</dbReference>
<dbReference type="Pfam" id="PF00583">
    <property type="entry name" value="Acetyltransf_1"/>
    <property type="match status" value="1"/>
</dbReference>
<proteinExistence type="predicted"/>
<evidence type="ECO:0000256" key="1">
    <source>
        <dbReference type="SAM" id="MobiDB-lite"/>
    </source>
</evidence>
<dbReference type="Proteomes" id="UP000017048">
    <property type="component" value="Unassembled WGS sequence"/>
</dbReference>
<keyword evidence="4" id="KW-1185">Reference proteome</keyword>
<dbReference type="PANTHER" id="PTHR43415:SF3">
    <property type="entry name" value="GNAT-FAMILY ACETYLTRANSFERASE"/>
    <property type="match status" value="1"/>
</dbReference>
<dbReference type="AlphaFoldDB" id="U5E7T0"/>
<dbReference type="SUPFAM" id="SSF55729">
    <property type="entry name" value="Acyl-CoA N-acyltransferases (Nat)"/>
    <property type="match status" value="1"/>
</dbReference>
<dbReference type="OrthoDB" id="9781848at2"/>